<name>A0A169GWS2_9GAMM</name>
<accession>A0A169GWS2</accession>
<organism evidence="1 2">
    <name type="scientific">Dyella thiooxydans</name>
    <dbReference type="NCBI Taxonomy" id="445710"/>
    <lineage>
        <taxon>Bacteria</taxon>
        <taxon>Pseudomonadati</taxon>
        <taxon>Pseudomonadota</taxon>
        <taxon>Gammaproteobacteria</taxon>
        <taxon>Lysobacterales</taxon>
        <taxon>Rhodanobacteraceae</taxon>
        <taxon>Dyella</taxon>
    </lineage>
</organism>
<dbReference type="KEGG" id="dtx:ATSB10_30210"/>
<evidence type="ECO:0000313" key="1">
    <source>
        <dbReference type="EMBL" id="AND70475.1"/>
    </source>
</evidence>
<keyword evidence="2" id="KW-1185">Reference proteome</keyword>
<dbReference type="AlphaFoldDB" id="A0A169GWS2"/>
<dbReference type="EMBL" id="CP014841">
    <property type="protein sequence ID" value="AND70475.1"/>
    <property type="molecule type" value="Genomic_DNA"/>
</dbReference>
<reference evidence="1 2" key="1">
    <citation type="submission" date="2016-02" db="EMBL/GenBank/DDBJ databases">
        <title>Complete genome sequencing and analysis of ATSB10, Dyella thiooxydans isolated from rhizosphere soil of sunflower (Helianthus annuus L.).</title>
        <authorList>
            <person name="Lee Y."/>
            <person name="Hwangbo K."/>
            <person name="Chung H."/>
            <person name="Yoo J."/>
            <person name="Kim K.Y."/>
            <person name="Sa T.M."/>
            <person name="Um Y."/>
            <person name="Madhaiyan M."/>
        </authorList>
    </citation>
    <scope>NUCLEOTIDE SEQUENCE [LARGE SCALE GENOMIC DNA]</scope>
    <source>
        <strain evidence="1 2">ATSB10</strain>
    </source>
</reference>
<proteinExistence type="predicted"/>
<sequence length="61" mass="6928">MKIFKEWNVLVAMASETFRQSPDTKRPKRAGIPYANQRNARTLCNHLIGGMEVKVTHAGEE</sequence>
<evidence type="ECO:0000313" key="2">
    <source>
        <dbReference type="Proteomes" id="UP000077255"/>
    </source>
</evidence>
<protein>
    <submittedName>
        <fullName evidence="1">Uncharacterized protein</fullName>
    </submittedName>
</protein>
<gene>
    <name evidence="1" type="ORF">ATSB10_30210</name>
</gene>
<dbReference type="Proteomes" id="UP000077255">
    <property type="component" value="Chromosome"/>
</dbReference>